<protein>
    <submittedName>
        <fullName evidence="2">Uncharacterized protein</fullName>
    </submittedName>
</protein>
<reference evidence="2" key="2">
    <citation type="submission" date="2017-10" db="EMBL/GenBank/DDBJ databases">
        <authorList>
            <person name="Banno H."/>
            <person name="Chua N.-H."/>
        </authorList>
    </citation>
    <scope>NUCLEOTIDE SEQUENCE [LARGE SCALE GENOMIC DNA]</scope>
    <source>
        <strain evidence="2">Kuenenia_mbr1_ru-nijmegen</strain>
    </source>
</reference>
<name>A0A2C9CHA5_KUEST</name>
<dbReference type="EMBL" id="CP049055">
    <property type="protein sequence ID" value="QII13827.1"/>
    <property type="molecule type" value="Genomic_DNA"/>
</dbReference>
<evidence type="ECO:0000313" key="1">
    <source>
        <dbReference type="EMBL" id="QII13827.1"/>
    </source>
</evidence>
<evidence type="ECO:0000313" key="2">
    <source>
        <dbReference type="EMBL" id="SOH05092.1"/>
    </source>
</evidence>
<evidence type="ECO:0000313" key="3">
    <source>
        <dbReference type="Proteomes" id="UP000221734"/>
    </source>
</evidence>
<dbReference type="SUPFAM" id="SSF56954">
    <property type="entry name" value="Outer membrane efflux proteins (OEP)"/>
    <property type="match status" value="1"/>
</dbReference>
<keyword evidence="3" id="KW-1185">Reference proteome</keyword>
<evidence type="ECO:0000313" key="4">
    <source>
        <dbReference type="Proteomes" id="UP000501926"/>
    </source>
</evidence>
<dbReference type="Proteomes" id="UP000221734">
    <property type="component" value="Chromosome Kuenenia_stuttgartiensis_MBR1"/>
</dbReference>
<dbReference type="EMBL" id="LT934425">
    <property type="protein sequence ID" value="SOH05092.1"/>
    <property type="molecule type" value="Genomic_DNA"/>
</dbReference>
<proteinExistence type="predicted"/>
<gene>
    <name evidence="1" type="ORF">KsCSTR_44480</name>
    <name evidence="2" type="ORF">KSMBR1_2605</name>
</gene>
<dbReference type="AlphaFoldDB" id="A0A2C9CHA5"/>
<dbReference type="Gene3D" id="1.20.1600.10">
    <property type="entry name" value="Outer membrane efflux proteins (OEP)"/>
    <property type="match status" value="1"/>
</dbReference>
<dbReference type="RefSeq" id="WP_157820598.1">
    <property type="nucleotide sequence ID" value="NZ_CP049055.1"/>
</dbReference>
<organism evidence="2 3">
    <name type="scientific">Kuenenia stuttgartiensis</name>
    <dbReference type="NCBI Taxonomy" id="174633"/>
    <lineage>
        <taxon>Bacteria</taxon>
        <taxon>Pseudomonadati</taxon>
        <taxon>Planctomycetota</taxon>
        <taxon>Candidatus Brocadiia</taxon>
        <taxon>Candidatus Brocadiales</taxon>
        <taxon>Candidatus Brocadiaceae</taxon>
        <taxon>Candidatus Kuenenia</taxon>
    </lineage>
</organism>
<dbReference type="Proteomes" id="UP000501926">
    <property type="component" value="Chromosome"/>
</dbReference>
<reference evidence="3" key="1">
    <citation type="submission" date="2017-10" db="EMBL/GenBank/DDBJ databases">
        <authorList>
            <person name="Frank J."/>
        </authorList>
    </citation>
    <scope>NUCLEOTIDE SEQUENCE [LARGE SCALE GENOMIC DNA]</scope>
</reference>
<dbReference type="KEGG" id="kst:KSMBR1_2605"/>
<reference evidence="1 4" key="3">
    <citation type="submission" date="2020-02" db="EMBL/GenBank/DDBJ databases">
        <title>Newly sequenced genome of strain CSTR1 showed variability in Candidatus Kuenenia stuttgartiensis genomes.</title>
        <authorList>
            <person name="Ding C."/>
            <person name="Adrian L."/>
        </authorList>
    </citation>
    <scope>NUCLEOTIDE SEQUENCE [LARGE SCALE GENOMIC DNA]</scope>
    <source>
        <strain evidence="1 4">CSTR1</strain>
    </source>
</reference>
<sequence length="118" mass="13774">MIYLWTIGSGGLFFKGRREKADVRYRSSEIPLAKVQQDIIQDIIVVHTQVHIRQEQITIAKQGVMDAEKSLRLNENRLKHGMGLPLEVYYRPKTPLYKQEGIVSRQLSIITRRNTHFL</sequence>
<accession>A0A2C9CHA5</accession>